<dbReference type="GO" id="GO:0016020">
    <property type="term" value="C:membrane"/>
    <property type="evidence" value="ECO:0007669"/>
    <property type="project" value="InterPro"/>
</dbReference>
<dbReference type="GO" id="GO:0006506">
    <property type="term" value="P:GPI anchor biosynthetic process"/>
    <property type="evidence" value="ECO:0007669"/>
    <property type="project" value="InterPro"/>
</dbReference>
<gene>
    <name evidence="3" type="ORF">DASC09_060280</name>
</gene>
<dbReference type="InterPro" id="IPR007720">
    <property type="entry name" value="PigQ/GPI1"/>
</dbReference>
<feature type="region of interest" description="Disordered" evidence="1">
    <location>
        <begin position="704"/>
        <end position="780"/>
    </location>
</feature>
<dbReference type="AlphaFoldDB" id="A0AAV5QV51"/>
<evidence type="ECO:0000256" key="2">
    <source>
        <dbReference type="SAM" id="Phobius"/>
    </source>
</evidence>
<accession>A0AAV5QV51</accession>
<feature type="transmembrane region" description="Helical" evidence="2">
    <location>
        <begin position="433"/>
        <end position="455"/>
    </location>
</feature>
<dbReference type="Pfam" id="PF05024">
    <property type="entry name" value="Gpi1"/>
    <property type="match status" value="1"/>
</dbReference>
<keyword evidence="3" id="KW-0328">Glycosyltransferase</keyword>
<keyword evidence="2" id="KW-1133">Transmembrane helix</keyword>
<sequence length="888" mass="104047">MQTHCYYPKDLLNEYLFNTPCLIIGLQLNPEAQDYIIVTLIPFNPAKLDSLFHEKILQVKNGRIVFGWNGHGANNSSDQLHITERDKVTNEKSFNRRKRGRRKAAGRSRNHRNYQHESDQGELENKSSDSIGNYDYRNDLKYFVLGFLNHQTSNRECFGLPLNFVYNNMTQYPISTNIQLDLKVILFDVPDPRVMQFYSIKPIDLGLENVPGDDVNHDKRLDFAWKIKYHGNIGNMSPQEKSFEQIIRVLNECYFHRLFFYNETGNESVYDNAQMTNSGLKIIKPWEQNFSIARNLQNLRIFLVNHLYILPTYGNHTKKRKKKSRQRSKSISKYSEGNNASPYSYYEESSDNGDDSFIERNFKMLVIHSVVWIRMIIQIFFWILNIKPFGKKTIKESSLMAQQIDLRLQQICSIPSQFIKIKQQHNFTDYIRLYNTIWLILNDVIFGFTVGQYVYERSLVIQEFLVQVILRKFLFEEFYKLTFWLMNFPAGFKLNSKLAVFFGELFLWIIDFFYGKIVLSDFFTNYLITGCIFLISYGGGVFGATFILSIACDFFNFVTLHIYCFYFASAKIFNWLLVILKSLFNLFYGKKNNVLKKRIDSADYSLDQLLLGTLLFTITLFIVPTVLAFYLSFTIVRLIVLIFVICLEVILSCLNHFPIFAVLLRIKDQFRVPGGINFKLLNFINDESLDYVDSGDLNGKISSYYSSEEEKSDDDDDDDDGDYEYDEEEEEEEGDYEYDEEEVGYNDSFNDDVNDDDDNDNDNDNDDNDAYEDDDDYNYNAEEDEKVRLGMRGETPHMDGTFNDKGNIIYLELQSEPLSFKNIFHPYISLWDKLKLYYFSSSTLKSLLMGIPITVSRNKLYHSLYLMLPMKPIEASTLFGELKKNYIS</sequence>
<dbReference type="PANTHER" id="PTHR21329">
    <property type="entry name" value="PHOSPHATIDYLINOSITOL N-ACETYLGLUCOSAMINYLTRANSFERASE SUBUNIT Q-RELATED"/>
    <property type="match status" value="1"/>
</dbReference>
<evidence type="ECO:0000256" key="1">
    <source>
        <dbReference type="SAM" id="MobiDB-lite"/>
    </source>
</evidence>
<evidence type="ECO:0000313" key="4">
    <source>
        <dbReference type="Proteomes" id="UP001360560"/>
    </source>
</evidence>
<protein>
    <submittedName>
        <fullName evidence="3">Phosphatidylinositol N-acetylglucosaminyltransferase</fullName>
    </submittedName>
</protein>
<name>A0AAV5QV51_9ASCO</name>
<dbReference type="Proteomes" id="UP001360560">
    <property type="component" value="Unassembled WGS sequence"/>
</dbReference>
<dbReference type="EMBL" id="BTFZ01000020">
    <property type="protein sequence ID" value="GMM38689.1"/>
    <property type="molecule type" value="Genomic_DNA"/>
</dbReference>
<comment type="caution">
    <text evidence="3">The sequence shown here is derived from an EMBL/GenBank/DDBJ whole genome shotgun (WGS) entry which is preliminary data.</text>
</comment>
<evidence type="ECO:0000313" key="3">
    <source>
        <dbReference type="EMBL" id="GMM38689.1"/>
    </source>
</evidence>
<proteinExistence type="predicted"/>
<keyword evidence="2" id="KW-0472">Membrane</keyword>
<feature type="compositionally biased region" description="Acidic residues" evidence="1">
    <location>
        <begin position="710"/>
        <end position="780"/>
    </location>
</feature>
<feature type="transmembrane region" description="Helical" evidence="2">
    <location>
        <begin position="494"/>
        <end position="514"/>
    </location>
</feature>
<feature type="transmembrane region" description="Helical" evidence="2">
    <location>
        <begin position="365"/>
        <end position="384"/>
    </location>
</feature>
<dbReference type="GO" id="GO:0016757">
    <property type="term" value="F:glycosyltransferase activity"/>
    <property type="evidence" value="ECO:0007669"/>
    <property type="project" value="UniProtKB-KW"/>
</dbReference>
<feature type="transmembrane region" description="Helical" evidence="2">
    <location>
        <begin position="609"/>
        <end position="633"/>
    </location>
</feature>
<feature type="region of interest" description="Disordered" evidence="1">
    <location>
        <begin position="77"/>
        <end position="128"/>
    </location>
</feature>
<keyword evidence="4" id="KW-1185">Reference proteome</keyword>
<dbReference type="GO" id="GO:0005783">
    <property type="term" value="C:endoplasmic reticulum"/>
    <property type="evidence" value="ECO:0007669"/>
    <property type="project" value="TreeGrafter"/>
</dbReference>
<reference evidence="3 4" key="1">
    <citation type="journal article" date="2023" name="Elife">
        <title>Identification of key yeast species and microbe-microbe interactions impacting larval growth of Drosophila in the wild.</title>
        <authorList>
            <person name="Mure A."/>
            <person name="Sugiura Y."/>
            <person name="Maeda R."/>
            <person name="Honda K."/>
            <person name="Sakurai N."/>
            <person name="Takahashi Y."/>
            <person name="Watada M."/>
            <person name="Katoh T."/>
            <person name="Gotoh A."/>
            <person name="Gotoh Y."/>
            <person name="Taniguchi I."/>
            <person name="Nakamura K."/>
            <person name="Hayashi T."/>
            <person name="Katayama T."/>
            <person name="Uemura T."/>
            <person name="Hattori Y."/>
        </authorList>
    </citation>
    <scope>NUCLEOTIDE SEQUENCE [LARGE SCALE GENOMIC DNA]</scope>
    <source>
        <strain evidence="3 4">SC-9</strain>
    </source>
</reference>
<dbReference type="RefSeq" id="XP_064855684.1">
    <property type="nucleotide sequence ID" value="XM_064999612.1"/>
</dbReference>
<dbReference type="GeneID" id="90076677"/>
<feature type="transmembrane region" description="Helical" evidence="2">
    <location>
        <begin position="639"/>
        <end position="664"/>
    </location>
</feature>
<dbReference type="PANTHER" id="PTHR21329:SF3">
    <property type="entry name" value="PHOSPHATIDYLINOSITOL N-ACETYLGLUCOSAMINYLTRANSFERASE SUBUNIT Q"/>
    <property type="match status" value="1"/>
</dbReference>
<feature type="compositionally biased region" description="Basic and acidic residues" evidence="1">
    <location>
        <begin position="81"/>
        <end position="94"/>
    </location>
</feature>
<feature type="region of interest" description="Disordered" evidence="1">
    <location>
        <begin position="318"/>
        <end position="347"/>
    </location>
</feature>
<feature type="compositionally biased region" description="Basic residues" evidence="1">
    <location>
        <begin position="318"/>
        <end position="330"/>
    </location>
</feature>
<organism evidence="3 4">
    <name type="scientific">Saccharomycopsis crataegensis</name>
    <dbReference type="NCBI Taxonomy" id="43959"/>
    <lineage>
        <taxon>Eukaryota</taxon>
        <taxon>Fungi</taxon>
        <taxon>Dikarya</taxon>
        <taxon>Ascomycota</taxon>
        <taxon>Saccharomycotina</taxon>
        <taxon>Saccharomycetes</taxon>
        <taxon>Saccharomycopsidaceae</taxon>
        <taxon>Saccharomycopsis</taxon>
    </lineage>
</organism>
<feature type="transmembrane region" description="Helical" evidence="2">
    <location>
        <begin position="526"/>
        <end position="548"/>
    </location>
</feature>
<feature type="compositionally biased region" description="Basic and acidic residues" evidence="1">
    <location>
        <begin position="114"/>
        <end position="127"/>
    </location>
</feature>
<feature type="transmembrane region" description="Helical" evidence="2">
    <location>
        <begin position="560"/>
        <end position="588"/>
    </location>
</feature>
<feature type="compositionally biased region" description="Basic residues" evidence="1">
    <location>
        <begin position="95"/>
        <end position="113"/>
    </location>
</feature>
<keyword evidence="2" id="KW-0812">Transmembrane</keyword>
<keyword evidence="3" id="KW-0808">Transferase</keyword>